<evidence type="ECO:0000313" key="1">
    <source>
        <dbReference type="EMBL" id="MBB5224425.1"/>
    </source>
</evidence>
<dbReference type="Proteomes" id="UP000549457">
    <property type="component" value="Unassembled WGS sequence"/>
</dbReference>
<sequence>MDGSIEGGAPARAAGAVPAMPRGCPHCCGVRLQRWGVTGRGLARLRCGGCRRTFSPATGTLAAGLRRRAAFEAVIRDMFGAGPSSCRRLARRLGVHHMTVWRWRIRVLARCLRRPMPVEGGIVFTRESRKASREWVRHARWPGICPAPPRPRWYTLARGEVPPGGWAAWRVALRLGGPSGAPGLQARFERFLAPFRGPATRYLAGYVAWLGVREVLRLHGSD</sequence>
<keyword evidence="2" id="KW-1185">Reference proteome</keyword>
<name>A0A840SVA2_9RHOB</name>
<dbReference type="AlphaFoldDB" id="A0A840SVA2"/>
<accession>A0A840SVA2</accession>
<gene>
    <name evidence="1" type="ORF">HNP73_004395</name>
</gene>
<reference evidence="1 2" key="1">
    <citation type="submission" date="2020-08" db="EMBL/GenBank/DDBJ databases">
        <title>Genomic Encyclopedia of Type Strains, Phase IV (KMG-IV): sequencing the most valuable type-strain genomes for metagenomic binning, comparative biology and taxonomic classification.</title>
        <authorList>
            <person name="Goeker M."/>
        </authorList>
    </citation>
    <scope>NUCLEOTIDE SEQUENCE [LARGE SCALE GENOMIC DNA]</scope>
    <source>
        <strain evidence="1 2">DSM 101730</strain>
    </source>
</reference>
<dbReference type="EMBL" id="JACHFM010000007">
    <property type="protein sequence ID" value="MBB5224425.1"/>
    <property type="molecule type" value="Genomic_DNA"/>
</dbReference>
<evidence type="ECO:0000313" key="2">
    <source>
        <dbReference type="Proteomes" id="UP000549457"/>
    </source>
</evidence>
<proteinExistence type="predicted"/>
<organism evidence="1 2">
    <name type="scientific">Amaricoccus macauensis</name>
    <dbReference type="NCBI Taxonomy" id="57001"/>
    <lineage>
        <taxon>Bacteria</taxon>
        <taxon>Pseudomonadati</taxon>
        <taxon>Pseudomonadota</taxon>
        <taxon>Alphaproteobacteria</taxon>
        <taxon>Rhodobacterales</taxon>
        <taxon>Paracoccaceae</taxon>
        <taxon>Amaricoccus</taxon>
    </lineage>
</organism>
<dbReference type="RefSeq" id="WP_184155105.1">
    <property type="nucleotide sequence ID" value="NZ_JACHFM010000007.1"/>
</dbReference>
<protein>
    <submittedName>
        <fullName evidence="1">Transposase-like protein</fullName>
    </submittedName>
</protein>
<comment type="caution">
    <text evidence="1">The sequence shown here is derived from an EMBL/GenBank/DDBJ whole genome shotgun (WGS) entry which is preliminary data.</text>
</comment>